<organism evidence="2 3">
    <name type="scientific">Thalassomonas actiniarum</name>
    <dbReference type="NCBI Taxonomy" id="485447"/>
    <lineage>
        <taxon>Bacteria</taxon>
        <taxon>Pseudomonadati</taxon>
        <taxon>Pseudomonadota</taxon>
        <taxon>Gammaproteobacteria</taxon>
        <taxon>Alteromonadales</taxon>
        <taxon>Colwelliaceae</taxon>
        <taxon>Thalassomonas</taxon>
    </lineage>
</organism>
<dbReference type="Proteomes" id="UP000032568">
    <property type="component" value="Chromosome"/>
</dbReference>
<dbReference type="AlphaFoldDB" id="A0AAE9YLJ4"/>
<evidence type="ECO:0000313" key="2">
    <source>
        <dbReference type="EMBL" id="WDD97595.1"/>
    </source>
</evidence>
<dbReference type="KEGG" id="tact:SG35_020075"/>
<reference evidence="2 3" key="1">
    <citation type="journal article" date="2015" name="Genome Announc.">
        <title>Draft Genome Sequences of Marine Isolates of Thalassomonas viridans and Thalassomonas actiniarum.</title>
        <authorList>
            <person name="Olonade I."/>
            <person name="van Zyl L.J."/>
            <person name="Trindade M."/>
        </authorList>
    </citation>
    <scope>NUCLEOTIDE SEQUENCE [LARGE SCALE GENOMIC DNA]</scope>
    <source>
        <strain evidence="2 3">A5K-106</strain>
    </source>
</reference>
<keyword evidence="3" id="KW-1185">Reference proteome</keyword>
<protein>
    <submittedName>
        <fullName evidence="2">Uncharacterized protein</fullName>
    </submittedName>
</protein>
<name>A0AAE9YLJ4_9GAMM</name>
<gene>
    <name evidence="2" type="ORF">SG35_020075</name>
</gene>
<dbReference type="EMBL" id="CP059735">
    <property type="protein sequence ID" value="WDD97595.1"/>
    <property type="molecule type" value="Genomic_DNA"/>
</dbReference>
<evidence type="ECO:0000256" key="1">
    <source>
        <dbReference type="SAM" id="SignalP"/>
    </source>
</evidence>
<feature type="signal peptide" evidence="1">
    <location>
        <begin position="1"/>
        <end position="24"/>
    </location>
</feature>
<proteinExistence type="predicted"/>
<accession>A0AAE9YLJ4</accession>
<reference evidence="2 3" key="2">
    <citation type="journal article" date="2022" name="Mar. Drugs">
        <title>Bioassay-Guided Fractionation Leads to the Detection of Cholic Acid Generated by the Rare Thalassomonas sp.</title>
        <authorList>
            <person name="Pheiffer F."/>
            <person name="Schneider Y.K."/>
            <person name="Hansen E.H."/>
            <person name="Andersen J.H."/>
            <person name="Isaksson J."/>
            <person name="Busche T."/>
            <person name="R C."/>
            <person name="Kalinowski J."/>
            <person name="Zyl L.V."/>
            <person name="Trindade M."/>
        </authorList>
    </citation>
    <scope>NUCLEOTIDE SEQUENCE [LARGE SCALE GENOMIC DNA]</scope>
    <source>
        <strain evidence="2 3">A5K-106</strain>
    </source>
</reference>
<sequence>MKIPAFTASTALISLLCFNGAALAVTPGTAQTMTPTGQFSPVVKKTRQSQLLDQRRQNSALTPQQYLRLKSLVKQLPKQQTDKKLKQSQVTDQALDYAHLLLDMNIARSEEDGQDYLIVQAKNSVYGGSRSTYIDLFLEDGNGLSLGETGAEFALSNTEQTRVQAKISLAELTRQHTGLDMIRVNSWLDIETHDGNRISQLIFSQYPIPWQQIKARMQSGAQPANPTGTLTKQMTLTVKHPGDVNQDKQIRLCLNHGGDLCDYPQIYAAPDYQTLEIPLQGQLVLPYQVASVYPSAQQPHELTGVIDSKTGIYLQNELLGYSLSPGFAAANGQIKNFSDYLTLVSDPGQDTSTIAWDIPQNEVDLINWRYLNAYQQIDWHITLVLNGYPTASAKETQIPVNFQVTLSSEHATGVNQYALPKLNTFDIAY</sequence>
<keyword evidence="1" id="KW-0732">Signal</keyword>
<dbReference type="RefSeq" id="WP_044835091.1">
    <property type="nucleotide sequence ID" value="NZ_CP059735.1"/>
</dbReference>
<evidence type="ECO:0000313" key="3">
    <source>
        <dbReference type="Proteomes" id="UP000032568"/>
    </source>
</evidence>
<feature type="chain" id="PRO_5041960736" evidence="1">
    <location>
        <begin position="25"/>
        <end position="429"/>
    </location>
</feature>